<evidence type="ECO:0000313" key="2">
    <source>
        <dbReference type="Proteomes" id="UP000011713"/>
    </source>
</evidence>
<sequence length="49" mass="5431">MDSTPPCINTLDIKSTSTRGSSRCRWCSKSAICGRVQVERSIWSTAPTR</sequence>
<organism evidence="1 2">
    <name type="scientific">Hyaloperonospora arabidopsidis (strain Emoy2)</name>
    <name type="common">Downy mildew agent</name>
    <name type="synonym">Peronospora arabidopsidis</name>
    <dbReference type="NCBI Taxonomy" id="559515"/>
    <lineage>
        <taxon>Eukaryota</taxon>
        <taxon>Sar</taxon>
        <taxon>Stramenopiles</taxon>
        <taxon>Oomycota</taxon>
        <taxon>Peronosporomycetes</taxon>
        <taxon>Peronosporales</taxon>
        <taxon>Peronosporaceae</taxon>
        <taxon>Hyaloperonospora</taxon>
    </lineage>
</organism>
<dbReference type="EnsemblProtists" id="HpaT812455">
    <property type="protein sequence ID" value="HpaP812455"/>
    <property type="gene ID" value="HpaG812455"/>
</dbReference>
<proteinExistence type="predicted"/>
<dbReference type="AlphaFoldDB" id="M4C0K4"/>
<evidence type="ECO:0000313" key="1">
    <source>
        <dbReference type="EnsemblProtists" id="HpaP812454"/>
    </source>
</evidence>
<protein>
    <submittedName>
        <fullName evidence="1">Uncharacterized protein</fullName>
    </submittedName>
</protein>
<dbReference type="Proteomes" id="UP000011713">
    <property type="component" value="Unassembled WGS sequence"/>
</dbReference>
<dbReference type="EnsemblProtists" id="HpaT812454">
    <property type="protein sequence ID" value="HpaP812454"/>
    <property type="gene ID" value="HpaG812454"/>
</dbReference>
<accession>M4C0K4</accession>
<keyword evidence="2" id="KW-1185">Reference proteome</keyword>
<dbReference type="HOGENOM" id="CLU_3145679_0_0_1"/>
<name>M4C0K4_HYAAE</name>
<dbReference type="InParanoid" id="M4C0K4"/>
<reference evidence="1" key="2">
    <citation type="submission" date="2015-06" db="UniProtKB">
        <authorList>
            <consortium name="EnsemblProtists"/>
        </authorList>
    </citation>
    <scope>IDENTIFICATION</scope>
    <source>
        <strain evidence="1">Emoy2</strain>
    </source>
</reference>
<dbReference type="EMBL" id="JH598077">
    <property type="status" value="NOT_ANNOTATED_CDS"/>
    <property type="molecule type" value="Genomic_DNA"/>
</dbReference>
<reference evidence="2" key="1">
    <citation type="journal article" date="2010" name="Science">
        <title>Signatures of adaptation to obligate biotrophy in the Hyaloperonospora arabidopsidis genome.</title>
        <authorList>
            <person name="Baxter L."/>
            <person name="Tripathy S."/>
            <person name="Ishaque N."/>
            <person name="Boot N."/>
            <person name="Cabral A."/>
            <person name="Kemen E."/>
            <person name="Thines M."/>
            <person name="Ah-Fong A."/>
            <person name="Anderson R."/>
            <person name="Badejoko W."/>
            <person name="Bittner-Eddy P."/>
            <person name="Boore J.L."/>
            <person name="Chibucos M.C."/>
            <person name="Coates M."/>
            <person name="Dehal P."/>
            <person name="Delehaunty K."/>
            <person name="Dong S."/>
            <person name="Downton P."/>
            <person name="Dumas B."/>
            <person name="Fabro G."/>
            <person name="Fronick C."/>
            <person name="Fuerstenberg S.I."/>
            <person name="Fulton L."/>
            <person name="Gaulin E."/>
            <person name="Govers F."/>
            <person name="Hughes L."/>
            <person name="Humphray S."/>
            <person name="Jiang R.H."/>
            <person name="Judelson H."/>
            <person name="Kamoun S."/>
            <person name="Kyung K."/>
            <person name="Meijer H."/>
            <person name="Minx P."/>
            <person name="Morris P."/>
            <person name="Nelson J."/>
            <person name="Phuntumart V."/>
            <person name="Qutob D."/>
            <person name="Rehmany A."/>
            <person name="Rougon-Cardoso A."/>
            <person name="Ryden P."/>
            <person name="Torto-Alalibo T."/>
            <person name="Studholme D."/>
            <person name="Wang Y."/>
            <person name="Win J."/>
            <person name="Wood J."/>
            <person name="Clifton S.W."/>
            <person name="Rogers J."/>
            <person name="Van den Ackerveken G."/>
            <person name="Jones J.D."/>
            <person name="McDowell J.M."/>
            <person name="Beynon J."/>
            <person name="Tyler B.M."/>
        </authorList>
    </citation>
    <scope>NUCLEOTIDE SEQUENCE [LARGE SCALE GENOMIC DNA]</scope>
    <source>
        <strain evidence="2">Emoy2</strain>
    </source>
</reference>
<dbReference type="VEuPathDB" id="FungiDB:HpaG812455"/>